<evidence type="ECO:0000259" key="2">
    <source>
        <dbReference type="Pfam" id="PF03372"/>
    </source>
</evidence>
<dbReference type="InterPro" id="IPR005135">
    <property type="entry name" value="Endo/exonuclease/phosphatase"/>
</dbReference>
<organism evidence="3 4">
    <name type="scientific">Vibrio tapetis subsp. tapetis</name>
    <dbReference type="NCBI Taxonomy" id="1671868"/>
    <lineage>
        <taxon>Bacteria</taxon>
        <taxon>Pseudomonadati</taxon>
        <taxon>Pseudomonadota</taxon>
        <taxon>Gammaproteobacteria</taxon>
        <taxon>Vibrionales</taxon>
        <taxon>Vibrionaceae</taxon>
        <taxon>Vibrio</taxon>
    </lineage>
</organism>
<keyword evidence="1" id="KW-0472">Membrane</keyword>
<dbReference type="Proteomes" id="UP000235828">
    <property type="component" value="Chromosome A"/>
</dbReference>
<dbReference type="GO" id="GO:0004519">
    <property type="term" value="F:endonuclease activity"/>
    <property type="evidence" value="ECO:0007669"/>
    <property type="project" value="UniProtKB-KW"/>
</dbReference>
<keyword evidence="4" id="KW-1185">Reference proteome</keyword>
<dbReference type="Gene3D" id="3.60.10.10">
    <property type="entry name" value="Endonuclease/exonuclease/phosphatase"/>
    <property type="match status" value="1"/>
</dbReference>
<reference evidence="3 4" key="1">
    <citation type="submission" date="2017-10" db="EMBL/GenBank/DDBJ databases">
        <authorList>
            <person name="Banno H."/>
            <person name="Chua N.-H."/>
        </authorList>
    </citation>
    <scope>NUCLEOTIDE SEQUENCE [LARGE SCALE GENOMIC DNA]</scope>
    <source>
        <strain evidence="3">Vibrio tapetis CECT4600</strain>
    </source>
</reference>
<gene>
    <name evidence="3" type="ORF">VTAP4600_A1141</name>
</gene>
<dbReference type="SUPFAM" id="SSF56219">
    <property type="entry name" value="DNase I-like"/>
    <property type="match status" value="1"/>
</dbReference>
<feature type="transmembrane region" description="Helical" evidence="1">
    <location>
        <begin position="35"/>
        <end position="54"/>
    </location>
</feature>
<dbReference type="Pfam" id="PF03372">
    <property type="entry name" value="Exo_endo_phos"/>
    <property type="match status" value="1"/>
</dbReference>
<dbReference type="GO" id="GO:0004527">
    <property type="term" value="F:exonuclease activity"/>
    <property type="evidence" value="ECO:0007669"/>
    <property type="project" value="UniProtKB-KW"/>
</dbReference>
<dbReference type="InterPro" id="IPR036691">
    <property type="entry name" value="Endo/exonu/phosph_ase_sf"/>
</dbReference>
<keyword evidence="3" id="KW-0378">Hydrolase</keyword>
<keyword evidence="3" id="KW-0540">Nuclease</keyword>
<keyword evidence="3" id="KW-0269">Exonuclease</keyword>
<evidence type="ECO:0000256" key="1">
    <source>
        <dbReference type="SAM" id="Phobius"/>
    </source>
</evidence>
<feature type="transmembrane region" description="Helical" evidence="1">
    <location>
        <begin position="61"/>
        <end position="80"/>
    </location>
</feature>
<dbReference type="KEGG" id="vta:A1141"/>
<evidence type="ECO:0000313" key="3">
    <source>
        <dbReference type="EMBL" id="SON49120.1"/>
    </source>
</evidence>
<proteinExistence type="predicted"/>
<accession>A0A2N8ZB28</accession>
<feature type="transmembrane region" description="Helical" evidence="1">
    <location>
        <begin position="7"/>
        <end position="29"/>
    </location>
</feature>
<name>A0A2N8ZB28_9VIBR</name>
<sequence length="317" mass="35645">MIKKHYSYIGLIVVPSLLFGSAGLFSPIWWMENVAGIPAILVGYYAILFVFFLLSAHYRLVVCTLPLAFIWLFYLTPASYEREGSCVNPLSIVQYNLRYENPDLSSFIEYVRTQPIDLVVLQEVSPEHGEQFRVLDNVYPYQYGGQSKIGYPSGQMVLSKSLLYGMNVHNSAYGHKLIQGIWQPKFNTDIALYVGHPPSPRSESLWLARNSTIGALEALVSSSALNTTLVVGDFNLSSQSQRYKEMLVGYEQQPIGSWPTKFSGIVFPSRARIAIDHLWLKSEAKIKYVICSRRTLLEFEGSDHSPILTSIGTILGN</sequence>
<dbReference type="OrthoDB" id="5902906at2"/>
<keyword evidence="3" id="KW-0255">Endonuclease</keyword>
<dbReference type="AlphaFoldDB" id="A0A2N8ZB28"/>
<protein>
    <submittedName>
        <fullName evidence="3">Endonuclease/exonuclease/phosphatase family protein</fullName>
    </submittedName>
</protein>
<evidence type="ECO:0000313" key="4">
    <source>
        <dbReference type="Proteomes" id="UP000235828"/>
    </source>
</evidence>
<feature type="domain" description="Endonuclease/exonuclease/phosphatase" evidence="2">
    <location>
        <begin position="93"/>
        <end position="304"/>
    </location>
</feature>
<dbReference type="RefSeq" id="WP_102521839.1">
    <property type="nucleotide sequence ID" value="NZ_LT960611.1"/>
</dbReference>
<keyword evidence="1" id="KW-1133">Transmembrane helix</keyword>
<dbReference type="EMBL" id="LT960611">
    <property type="protein sequence ID" value="SON49120.1"/>
    <property type="molecule type" value="Genomic_DNA"/>
</dbReference>
<keyword evidence="1" id="KW-0812">Transmembrane</keyword>